<sequence>MSTGGIDRQEQMAAEDKSEGEESPQREPDYTVGLLADPGIAQTLAGRVLQPVRHTLNTRDEGGKLWEIDSDRQSLPVSAAGRVMINDHAESLGKRLGWDYVVYLTDIPQYVEGRPVRMIVSSAHRVATIVVPMMGLARRRTLIDWVLRAIKELHEDNETPEPSVKMPDRLLSMTGSVVHEQEPEDRFSTVEGLSGRLLLVFGMVRSNRPWRLVPRLSSAMAGAAATGAFGVFYTSIWQMADYLSAARLTLITLTSLAVLTTWLIMHNRLWESPRGVRRRERWVLYNVATLVTVGLAAAAMYLVLYGVLLLGALAVIDIEFLSEQLGHEASLDEYLNLAWLAASLGTMGGAIGSSFDDEQAVRQATFSHREYERRNLQLEEEDEESGE</sequence>
<dbReference type="EMBL" id="CP034412">
    <property type="protein sequence ID" value="QCY48585.1"/>
    <property type="molecule type" value="Genomic_DNA"/>
</dbReference>
<protein>
    <submittedName>
        <fullName evidence="3">Uncharacterized protein</fullName>
    </submittedName>
</protein>
<keyword evidence="2" id="KW-1133">Transmembrane helix</keyword>
<gene>
    <name evidence="3" type="ORF">GcLGCM259_2878</name>
</gene>
<accession>A0A5B7WYS9</accession>
<dbReference type="Proteomes" id="UP000307000">
    <property type="component" value="Chromosome"/>
</dbReference>
<feature type="compositionally biased region" description="Basic and acidic residues" evidence="1">
    <location>
        <begin position="7"/>
        <end position="17"/>
    </location>
</feature>
<feature type="region of interest" description="Disordered" evidence="1">
    <location>
        <begin position="1"/>
        <end position="32"/>
    </location>
</feature>
<dbReference type="AlphaFoldDB" id="A0A5B7WYS9"/>
<feature type="transmembrane region" description="Helical" evidence="2">
    <location>
        <begin position="212"/>
        <end position="236"/>
    </location>
</feature>
<evidence type="ECO:0000313" key="4">
    <source>
        <dbReference type="Proteomes" id="UP000307000"/>
    </source>
</evidence>
<organism evidence="3 4">
    <name type="scientific">Glutamicibacter creatinolyticus</name>
    <dbReference type="NCBI Taxonomy" id="162496"/>
    <lineage>
        <taxon>Bacteria</taxon>
        <taxon>Bacillati</taxon>
        <taxon>Actinomycetota</taxon>
        <taxon>Actinomycetes</taxon>
        <taxon>Micrococcales</taxon>
        <taxon>Micrococcaceae</taxon>
        <taxon>Glutamicibacter</taxon>
    </lineage>
</organism>
<evidence type="ECO:0000256" key="1">
    <source>
        <dbReference type="SAM" id="MobiDB-lite"/>
    </source>
</evidence>
<reference evidence="3 4" key="1">
    <citation type="submission" date="2018-12" db="EMBL/GenBank/DDBJ databases">
        <title>Complete Genome Sequence of Glutamicibacter creatinolyticus strain LGCM259,isolated from an abscess of a 12-year-old mare in Italy.</title>
        <authorList>
            <person name="Santos R.G."/>
            <person name="Silva A.L."/>
            <person name="Seyffert N."/>
            <person name="Castro T.L.P."/>
            <person name="Attili A.R."/>
            <person name="Rifici C."/>
            <person name="Mazzullo G."/>
            <person name="Brenig B."/>
            <person name="Venanzi F."/>
            <person name="Azevedo V."/>
        </authorList>
    </citation>
    <scope>NUCLEOTIDE SEQUENCE [LARGE SCALE GENOMIC DNA]</scope>
    <source>
        <strain evidence="3 4">LGCM 259</strain>
    </source>
</reference>
<keyword evidence="2" id="KW-0472">Membrane</keyword>
<evidence type="ECO:0000256" key="2">
    <source>
        <dbReference type="SAM" id="Phobius"/>
    </source>
</evidence>
<dbReference type="KEGG" id="gcr:GcLGCM259_2878"/>
<proteinExistence type="predicted"/>
<keyword evidence="4" id="KW-1185">Reference proteome</keyword>
<keyword evidence="2" id="KW-0812">Transmembrane</keyword>
<name>A0A5B7WYS9_9MICC</name>
<evidence type="ECO:0000313" key="3">
    <source>
        <dbReference type="EMBL" id="QCY48585.1"/>
    </source>
</evidence>
<feature type="transmembrane region" description="Helical" evidence="2">
    <location>
        <begin position="283"/>
        <end position="316"/>
    </location>
</feature>
<feature type="transmembrane region" description="Helical" evidence="2">
    <location>
        <begin position="242"/>
        <end position="263"/>
    </location>
</feature>
<dbReference type="RefSeq" id="WP_138927073.1">
    <property type="nucleotide sequence ID" value="NZ_CP034412.1"/>
</dbReference>